<dbReference type="InterPro" id="IPR014729">
    <property type="entry name" value="Rossmann-like_a/b/a_fold"/>
</dbReference>
<comment type="similarity">
    <text evidence="3">Belongs to the isocitrate lyase/PEP mutase superfamily. PEP mutase family.</text>
</comment>
<reference evidence="6 8" key="1">
    <citation type="submission" date="2013-06" db="EMBL/GenBank/DDBJ databases">
        <title>Rumen cellulosomics: divergent fiber-degrading strategies revealed by comparative genome-wide analysis of six Ruminococcal strains.</title>
        <authorList>
            <person name="Dassa B."/>
            <person name="Borovok I."/>
            <person name="Lamed R."/>
            <person name="Flint H."/>
            <person name="Yeoman C.J."/>
            <person name="White B."/>
            <person name="Bayer E.A."/>
        </authorList>
    </citation>
    <scope>NUCLEOTIDE SEQUENCE [LARGE SCALE GENOMIC DNA]</scope>
    <source>
        <strain evidence="6 8">SY3</strain>
    </source>
</reference>
<dbReference type="CDD" id="cd00377">
    <property type="entry name" value="ICL_PEPM"/>
    <property type="match status" value="1"/>
</dbReference>
<dbReference type="InterPro" id="IPR029044">
    <property type="entry name" value="Nucleotide-diphossugar_trans"/>
</dbReference>
<evidence type="ECO:0000256" key="3">
    <source>
        <dbReference type="ARBA" id="ARBA00038455"/>
    </source>
</evidence>
<dbReference type="InterPro" id="IPR040442">
    <property type="entry name" value="Pyrv_kinase-like_dom_sf"/>
</dbReference>
<keyword evidence="8" id="KW-1185">Reference proteome</keyword>
<dbReference type="NCBIfam" id="TIGR02320">
    <property type="entry name" value="PEP_mutase"/>
    <property type="match status" value="1"/>
</dbReference>
<gene>
    <name evidence="7" type="ORF">RASY3_00050</name>
    <name evidence="6" type="ORF">RASY3_17975</name>
</gene>
<dbReference type="InterPro" id="IPR025877">
    <property type="entry name" value="MobA-like_NTP_Trfase"/>
</dbReference>
<dbReference type="GO" id="GO:0016779">
    <property type="term" value="F:nucleotidyltransferase activity"/>
    <property type="evidence" value="ECO:0007669"/>
    <property type="project" value="UniProtKB-ARBA"/>
</dbReference>
<evidence type="ECO:0000313" key="8">
    <source>
        <dbReference type="Proteomes" id="UP000021369"/>
    </source>
</evidence>
<keyword evidence="1" id="KW-0413">Isomerase</keyword>
<evidence type="ECO:0000313" key="6">
    <source>
        <dbReference type="EMBL" id="EXM38165.1"/>
    </source>
</evidence>
<dbReference type="SUPFAM" id="SSF53448">
    <property type="entry name" value="Nucleotide-diphospho-sugar transferases"/>
    <property type="match status" value="1"/>
</dbReference>
<organism evidence="6 8">
    <name type="scientific">Ruminococcus albus SY3</name>
    <dbReference type="NCBI Taxonomy" id="1341156"/>
    <lineage>
        <taxon>Bacteria</taxon>
        <taxon>Bacillati</taxon>
        <taxon>Bacillota</taxon>
        <taxon>Clostridia</taxon>
        <taxon>Eubacteriales</taxon>
        <taxon>Oscillospiraceae</taxon>
        <taxon>Ruminococcus</taxon>
    </lineage>
</organism>
<dbReference type="RefSeq" id="WP_037283949.1">
    <property type="nucleotide sequence ID" value="NZ_JEOB01000001.1"/>
</dbReference>
<comment type="caution">
    <text evidence="6">The sequence shown here is derived from an EMBL/GenBank/DDBJ whole genome shotgun (WGS) entry which is preliminary data.</text>
</comment>
<dbReference type="Pfam" id="PF12804">
    <property type="entry name" value="NTP_transf_3"/>
    <property type="match status" value="1"/>
</dbReference>
<dbReference type="OrthoDB" id="9802794at2"/>
<dbReference type="InterPro" id="IPR004821">
    <property type="entry name" value="Cyt_trans-like"/>
</dbReference>
<dbReference type="PATRIC" id="fig|1341156.4.peg.259"/>
<dbReference type="SUPFAM" id="SSF51621">
    <property type="entry name" value="Phosphoenolpyruvate/pyruvate domain"/>
    <property type="match status" value="1"/>
</dbReference>
<accession>A0A011WMC1</accession>
<dbReference type="Pfam" id="PF01467">
    <property type="entry name" value="CTP_transf_like"/>
    <property type="match status" value="1"/>
</dbReference>
<dbReference type="Gene3D" id="3.90.550.10">
    <property type="entry name" value="Spore Coat Polysaccharide Biosynthesis Protein SpsA, Chain A"/>
    <property type="match status" value="1"/>
</dbReference>
<dbReference type="GO" id="GO:0050188">
    <property type="term" value="F:phosphoenolpyruvate mutase activity"/>
    <property type="evidence" value="ECO:0007669"/>
    <property type="project" value="UniProtKB-EC"/>
</dbReference>
<evidence type="ECO:0000259" key="5">
    <source>
        <dbReference type="Pfam" id="PF12804"/>
    </source>
</evidence>
<dbReference type="Gene3D" id="3.40.50.620">
    <property type="entry name" value="HUPs"/>
    <property type="match status" value="1"/>
</dbReference>
<dbReference type="Gene3D" id="3.20.20.60">
    <property type="entry name" value="Phosphoenolpyruvate-binding domains"/>
    <property type="match status" value="1"/>
</dbReference>
<evidence type="ECO:0000313" key="7">
    <source>
        <dbReference type="EMBL" id="EXM40344.1"/>
    </source>
</evidence>
<proteinExistence type="inferred from homology"/>
<dbReference type="PANTHER" id="PTHR42905:SF7">
    <property type="entry name" value="PHOSPHOENOLPYRUVATE PHOSPHOMUTASE"/>
    <property type="match status" value="1"/>
</dbReference>
<evidence type="ECO:0000259" key="4">
    <source>
        <dbReference type="Pfam" id="PF01467"/>
    </source>
</evidence>
<dbReference type="EMBL" id="JEOB01000001">
    <property type="protein sequence ID" value="EXM40344.1"/>
    <property type="molecule type" value="Genomic_DNA"/>
</dbReference>
<feature type="domain" description="Cytidyltransferase-like" evidence="4">
    <location>
        <begin position="251"/>
        <end position="342"/>
    </location>
</feature>
<dbReference type="EMBL" id="JEOB01000004">
    <property type="protein sequence ID" value="EXM38165.1"/>
    <property type="molecule type" value="Genomic_DNA"/>
</dbReference>
<sequence>MTLLILDSGRGSRMGDITDSHPKCMTEISAGETILSRQLALAVSAGLKNVVITTGYLGEVLEDYVRSLDMPLDITFVRNDEFDKTNYIWSIYLARHILDDDIILMHGDLVFDSLVLDEVIAHEGSCMTVSVSAPLPEKDFKAVIEDGKIVKVGIEFFDNAAAAQPLYKLTKQDFRTWLDNIIAYCESGIDEKRTCYAEKALNEISCECEIRPLDVGELLCSEIDNADDLEKVSRKLDSIKHRSVYMCFSTDVIHSGHIAIIRKAANIGRLTIGVLSDAAVAGYKRFPLLPFEERKTMFENISGVSRVVGHQELSYRENIMRLRPDIVVHGDDWRSGVQRTVREETIALLKEYGGRLVEYPYAYDEKYIELERRSLAELSTPAIRRSRLKKMLSIKGLVTAIEAHSGLTGLIAEKTVVYENGGARQFDAMWISSLCDSTARGKPDIELVDMTSRYRTVDEIMEVTTKPIIFDGDTGGLTEHFVYNVRTLERMGVSMVVIEDKTGLKKNSLFGNEVVQTQADIKDFCAKINAGKRAQKTSDFMICARIESLILEKGVEDAFERAFAYTEAGADAIMIHSRKKDPAEVFEFVEKFRAQDADTPIVVVPTAFDSVTEEEFKARGVNVVIYANQLTRSSFPAMKKAAEMILKNHRAQECDDICMPFGEIIRLIPDDIKEDNYGR</sequence>
<dbReference type="Proteomes" id="UP000021369">
    <property type="component" value="Unassembled WGS sequence"/>
</dbReference>
<dbReference type="SUPFAM" id="SSF52374">
    <property type="entry name" value="Nucleotidylyl transferase"/>
    <property type="match status" value="1"/>
</dbReference>
<protein>
    <recommendedName>
        <fullName evidence="2">phosphoenolpyruvate mutase</fullName>
        <ecNumber evidence="2">5.4.2.9</ecNumber>
    </recommendedName>
</protein>
<dbReference type="Pfam" id="PF13714">
    <property type="entry name" value="PEP_mutase"/>
    <property type="match status" value="1"/>
</dbReference>
<dbReference type="PANTHER" id="PTHR42905">
    <property type="entry name" value="PHOSPHOENOLPYRUVATE CARBOXYLASE"/>
    <property type="match status" value="1"/>
</dbReference>
<dbReference type="InterPro" id="IPR012698">
    <property type="entry name" value="PEnolPyrv_PMutase_core"/>
</dbReference>
<dbReference type="EC" id="5.4.2.9" evidence="2"/>
<dbReference type="InterPro" id="IPR039556">
    <property type="entry name" value="ICL/PEPM"/>
</dbReference>
<keyword evidence="6" id="KW-0670">Pyruvate</keyword>
<dbReference type="AlphaFoldDB" id="A0A011WMC1"/>
<evidence type="ECO:0000256" key="2">
    <source>
        <dbReference type="ARBA" id="ARBA00024063"/>
    </source>
</evidence>
<dbReference type="InterPro" id="IPR015813">
    <property type="entry name" value="Pyrv/PenolPyrv_kinase-like_dom"/>
</dbReference>
<name>A0A011WMC1_RUMAL</name>
<dbReference type="NCBIfam" id="TIGR00125">
    <property type="entry name" value="cyt_tran_rel"/>
    <property type="match status" value="1"/>
</dbReference>
<feature type="domain" description="MobA-like NTP transferase" evidence="5">
    <location>
        <begin position="4"/>
        <end position="122"/>
    </location>
</feature>
<evidence type="ECO:0000256" key="1">
    <source>
        <dbReference type="ARBA" id="ARBA00023235"/>
    </source>
</evidence>